<dbReference type="AlphaFoldDB" id="A0A1X0ZRP4"/>
<organism evidence="1 3">
    <name type="scientific">Pseudomonas putida</name>
    <name type="common">Arthrobacter siderocapsulatus</name>
    <dbReference type="NCBI Taxonomy" id="303"/>
    <lineage>
        <taxon>Bacteria</taxon>
        <taxon>Pseudomonadati</taxon>
        <taxon>Pseudomonadota</taxon>
        <taxon>Gammaproteobacteria</taxon>
        <taxon>Pseudomonadales</taxon>
        <taxon>Pseudomonadaceae</taxon>
        <taxon>Pseudomonas</taxon>
    </lineage>
</organism>
<dbReference type="RefSeq" id="WP_084851978.1">
    <property type="nucleotide sequence ID" value="NZ_CP061724.1"/>
</dbReference>
<name>A0A1X0ZRP4_PSEPU</name>
<evidence type="ECO:0000313" key="3">
    <source>
        <dbReference type="Proteomes" id="UP000193675"/>
    </source>
</evidence>
<dbReference type="EMBL" id="NBWC01000031">
    <property type="protein sequence ID" value="ORL61967.1"/>
    <property type="molecule type" value="Genomic_DNA"/>
</dbReference>
<dbReference type="Proteomes" id="UP000193675">
    <property type="component" value="Unassembled WGS sequence"/>
</dbReference>
<proteinExistence type="predicted"/>
<evidence type="ECO:0000313" key="2">
    <source>
        <dbReference type="EMBL" id="QOD01212.1"/>
    </source>
</evidence>
<keyword evidence="2" id="KW-0614">Plasmid</keyword>
<evidence type="ECO:0000313" key="1">
    <source>
        <dbReference type="EMBL" id="ORL61967.1"/>
    </source>
</evidence>
<dbReference type="Proteomes" id="UP000516786">
    <property type="component" value="Plasmid pZXPA-20-602k"/>
</dbReference>
<protein>
    <submittedName>
        <fullName evidence="1">Uncharacterized protein</fullName>
    </submittedName>
</protein>
<dbReference type="EMBL" id="CP061724">
    <property type="protein sequence ID" value="QOD01212.1"/>
    <property type="molecule type" value="Genomic_DNA"/>
</dbReference>
<sequence length="75" mass="8346">MGTSEFKRLAGEILRARKNGWTTLSKDVIRLQARKALESGAITQEEYDRLIEMLDEVNAPPPPGSANVSKNKQGY</sequence>
<gene>
    <name evidence="1" type="ORF">B7H17_19850</name>
    <name evidence="2" type="ORF">ID616_31960</name>
</gene>
<reference evidence="2 4" key="2">
    <citation type="submission" date="2020-09" db="EMBL/GenBank/DDBJ databases">
        <title>Co-existence of a novel multidrug-resistance efflux pump with carbapenem resistance gene blaVIM-2 in one megaplasmid in Pseudomonas putida.</title>
        <authorList>
            <person name="Peng K."/>
            <person name="Li R."/>
        </authorList>
    </citation>
    <scope>NUCLEOTIDE SEQUENCE [LARGE SCALE GENOMIC DNA]</scope>
    <source>
        <strain evidence="2 4">ZXPA-20</strain>
        <plasmid evidence="2 4">pZXPA-20-602k</plasmid>
    </source>
</reference>
<evidence type="ECO:0000313" key="4">
    <source>
        <dbReference type="Proteomes" id="UP000516786"/>
    </source>
</evidence>
<reference evidence="1 3" key="1">
    <citation type="submission" date="2017-04" db="EMBL/GenBank/DDBJ databases">
        <title>Presence of VIM-2 positive Pseudomonas species in chickens and their surrounding environment.</title>
        <authorList>
            <person name="Zhang R."/>
        </authorList>
    </citation>
    <scope>NUCLEOTIDE SEQUENCE [LARGE SCALE GENOMIC DNA]</scope>
    <source>
        <strain evidence="1 3">DZ-C18</strain>
    </source>
</reference>
<accession>A0A1X0ZRP4</accession>
<geneLocation type="plasmid" evidence="2 4">
    <name>pZXPA-20-602k</name>
</geneLocation>